<comment type="subcellular location">
    <subcellularLocation>
        <location evidence="1">Membrane</location>
        <topology evidence="1">Multi-pass membrane protein</topology>
    </subcellularLocation>
</comment>
<dbReference type="GO" id="GO:0005886">
    <property type="term" value="C:plasma membrane"/>
    <property type="evidence" value="ECO:0007669"/>
    <property type="project" value="TreeGrafter"/>
</dbReference>
<dbReference type="GO" id="GO:0005549">
    <property type="term" value="F:odorant binding"/>
    <property type="evidence" value="ECO:0007669"/>
    <property type="project" value="InterPro"/>
</dbReference>
<dbReference type="GO" id="GO:0007165">
    <property type="term" value="P:signal transduction"/>
    <property type="evidence" value="ECO:0007669"/>
    <property type="project" value="UniProtKB-KW"/>
</dbReference>
<evidence type="ECO:0000256" key="4">
    <source>
        <dbReference type="ARBA" id="ARBA00022725"/>
    </source>
</evidence>
<sequence>MNVMVLIFIATEYIDIWFTRSELDHVLVNLKSSMSSTSYGFKIITVYLWQTRWKQIIAYVNRADIEQRKSSDSFNVNIIIKFTRYCRRITYIYWILIVITGFSIVLHPLFKYITTPIYRLNVKNGTELGLAVVPSWVPWDKTKFSGYIVASLFQSYATIFGIGWISAFDATAIVIVVFFRVEIEVLRNDCRYIFGTEESTVDEEEIYRRIKTCHRRYVDLIKYTRLYNACMSPLMLLYMFVCTIMLCVTAYQFTSKDLMQGPYERRWWSSDVSRQKEICMLIHQFRETIVFTAGPFTDLTLATFINIIKGAYSYYTILKQSKNQKRI</sequence>
<keyword evidence="11" id="KW-1185">Reference proteome</keyword>
<proteinExistence type="predicted"/>
<feature type="transmembrane region" description="Helical" evidence="9">
    <location>
        <begin position="156"/>
        <end position="179"/>
    </location>
</feature>
<evidence type="ECO:0000256" key="3">
    <source>
        <dbReference type="ARBA" id="ARBA00022692"/>
    </source>
</evidence>
<dbReference type="AlphaFoldDB" id="A0A0N1PHF6"/>
<evidence type="ECO:0000256" key="1">
    <source>
        <dbReference type="ARBA" id="ARBA00004141"/>
    </source>
</evidence>
<keyword evidence="5 9" id="KW-1133">Transmembrane helix</keyword>
<dbReference type="PANTHER" id="PTHR21137:SF40">
    <property type="entry name" value="ODORANT RECEPTOR 56A"/>
    <property type="match status" value="1"/>
</dbReference>
<keyword evidence="8" id="KW-0807">Transducer</keyword>
<dbReference type="PANTHER" id="PTHR21137">
    <property type="entry name" value="ODORANT RECEPTOR"/>
    <property type="match status" value="1"/>
</dbReference>
<protein>
    <recommendedName>
        <fullName evidence="12">Odorant receptor</fullName>
    </recommendedName>
</protein>
<dbReference type="EMBL" id="KQ459900">
    <property type="protein sequence ID" value="KPJ19351.1"/>
    <property type="molecule type" value="Genomic_DNA"/>
</dbReference>
<gene>
    <name evidence="10" type="ORF">RR48_01890</name>
</gene>
<evidence type="ECO:0000256" key="2">
    <source>
        <dbReference type="ARBA" id="ARBA00022606"/>
    </source>
</evidence>
<keyword evidence="3 9" id="KW-0812">Transmembrane</keyword>
<evidence type="ECO:0000313" key="11">
    <source>
        <dbReference type="Proteomes" id="UP000053240"/>
    </source>
</evidence>
<feature type="transmembrane region" description="Helical" evidence="9">
    <location>
        <begin position="299"/>
        <end position="318"/>
    </location>
</feature>
<evidence type="ECO:0000256" key="8">
    <source>
        <dbReference type="ARBA" id="ARBA00023224"/>
    </source>
</evidence>
<keyword evidence="2" id="KW-0716">Sensory transduction</keyword>
<evidence type="ECO:0000256" key="5">
    <source>
        <dbReference type="ARBA" id="ARBA00022989"/>
    </source>
</evidence>
<keyword evidence="6 9" id="KW-0472">Membrane</keyword>
<name>A0A0N1PHF6_PAPMA</name>
<evidence type="ECO:0000256" key="9">
    <source>
        <dbReference type="SAM" id="Phobius"/>
    </source>
</evidence>
<dbReference type="InParanoid" id="A0A0N1PHF6"/>
<evidence type="ECO:0000256" key="7">
    <source>
        <dbReference type="ARBA" id="ARBA00023170"/>
    </source>
</evidence>
<keyword evidence="7" id="KW-0675">Receptor</keyword>
<dbReference type="Pfam" id="PF02949">
    <property type="entry name" value="7tm_6"/>
    <property type="match status" value="1"/>
</dbReference>
<organism evidence="10 11">
    <name type="scientific">Papilio machaon</name>
    <name type="common">Old World swallowtail butterfly</name>
    <dbReference type="NCBI Taxonomy" id="76193"/>
    <lineage>
        <taxon>Eukaryota</taxon>
        <taxon>Metazoa</taxon>
        <taxon>Ecdysozoa</taxon>
        <taxon>Arthropoda</taxon>
        <taxon>Hexapoda</taxon>
        <taxon>Insecta</taxon>
        <taxon>Pterygota</taxon>
        <taxon>Neoptera</taxon>
        <taxon>Endopterygota</taxon>
        <taxon>Lepidoptera</taxon>
        <taxon>Glossata</taxon>
        <taxon>Ditrysia</taxon>
        <taxon>Papilionoidea</taxon>
        <taxon>Papilionidae</taxon>
        <taxon>Papilioninae</taxon>
        <taxon>Papilio</taxon>
    </lineage>
</organism>
<reference evidence="10 11" key="1">
    <citation type="journal article" date="2015" name="Nat. Commun.">
        <title>Outbred genome sequencing and CRISPR/Cas9 gene editing in butterflies.</title>
        <authorList>
            <person name="Li X."/>
            <person name="Fan D."/>
            <person name="Zhang W."/>
            <person name="Liu G."/>
            <person name="Zhang L."/>
            <person name="Zhao L."/>
            <person name="Fang X."/>
            <person name="Chen L."/>
            <person name="Dong Y."/>
            <person name="Chen Y."/>
            <person name="Ding Y."/>
            <person name="Zhao R."/>
            <person name="Feng M."/>
            <person name="Zhu Y."/>
            <person name="Feng Y."/>
            <person name="Jiang X."/>
            <person name="Zhu D."/>
            <person name="Xiang H."/>
            <person name="Feng X."/>
            <person name="Li S."/>
            <person name="Wang J."/>
            <person name="Zhang G."/>
            <person name="Kronforst M.R."/>
            <person name="Wang W."/>
        </authorList>
    </citation>
    <scope>NUCLEOTIDE SEQUENCE [LARGE SCALE GENOMIC DNA]</scope>
    <source>
        <strain evidence="10">Ya'a_city_454_Pm</strain>
        <tissue evidence="10">Whole body</tissue>
    </source>
</reference>
<accession>A0A0N1PHF6</accession>
<dbReference type="Proteomes" id="UP000053240">
    <property type="component" value="Unassembled WGS sequence"/>
</dbReference>
<dbReference type="GO" id="GO:0004984">
    <property type="term" value="F:olfactory receptor activity"/>
    <property type="evidence" value="ECO:0007669"/>
    <property type="project" value="InterPro"/>
</dbReference>
<evidence type="ECO:0000256" key="6">
    <source>
        <dbReference type="ARBA" id="ARBA00023136"/>
    </source>
</evidence>
<evidence type="ECO:0008006" key="12">
    <source>
        <dbReference type="Google" id="ProtNLM"/>
    </source>
</evidence>
<keyword evidence="4" id="KW-0552">Olfaction</keyword>
<feature type="transmembrane region" description="Helical" evidence="9">
    <location>
        <begin position="234"/>
        <end position="253"/>
    </location>
</feature>
<feature type="transmembrane region" description="Helical" evidence="9">
    <location>
        <begin position="91"/>
        <end position="110"/>
    </location>
</feature>
<dbReference type="FunCoup" id="A0A0N1PHF6">
    <property type="interactions" value="23"/>
</dbReference>
<dbReference type="InterPro" id="IPR004117">
    <property type="entry name" value="7tm6_olfct_rcpt"/>
</dbReference>
<evidence type="ECO:0000313" key="10">
    <source>
        <dbReference type="EMBL" id="KPJ19351.1"/>
    </source>
</evidence>